<dbReference type="CDD" id="cd01989">
    <property type="entry name" value="USP_STK_Ubox_N"/>
    <property type="match status" value="1"/>
</dbReference>
<evidence type="ECO:0000313" key="6">
    <source>
        <dbReference type="EnsemblPlants" id="LPERR07G06150.1"/>
    </source>
</evidence>
<dbReference type="eggNOG" id="KOG2344">
    <property type="taxonomic scope" value="Eukaryota"/>
</dbReference>
<dbReference type="EnsemblPlants" id="LPERR07G06150.1">
    <property type="protein sequence ID" value="LPERR07G06150.1"/>
    <property type="gene ID" value="LPERR07G06150"/>
</dbReference>
<dbReference type="SUPFAM" id="SSF52402">
    <property type="entry name" value="Adenine nucleotide alpha hydrolases-like"/>
    <property type="match status" value="1"/>
</dbReference>
<feature type="region of interest" description="Disordered" evidence="4">
    <location>
        <begin position="1"/>
        <end position="22"/>
    </location>
</feature>
<reference evidence="7" key="2">
    <citation type="submission" date="2013-12" db="EMBL/GenBank/DDBJ databases">
        <authorList>
            <person name="Yu Y."/>
            <person name="Lee S."/>
            <person name="de Baynast K."/>
            <person name="Wissotski M."/>
            <person name="Liu L."/>
            <person name="Talag J."/>
            <person name="Goicoechea J."/>
            <person name="Angelova A."/>
            <person name="Jetty R."/>
            <person name="Kudrna D."/>
            <person name="Golser W."/>
            <person name="Rivera L."/>
            <person name="Zhang J."/>
            <person name="Wing R."/>
        </authorList>
    </citation>
    <scope>NUCLEOTIDE SEQUENCE</scope>
</reference>
<sequence length="654" mass="74517">MDLPTTTPELETTTSTEEEEDGNKVYVAVGRDRNKTLPTLRWRRRQAGSGRTTMVLLCVHRPATMIPIFRAKVPSIVLKDEIVTSYRQQERGIAEKVLQEYLDICTSEKVQAEAFIIEKDDIAHGLIEAISEHKISTLIMGAGTYGYPALPKKTSTQRTKLAITMEKEADPYCKILFVHKGELFSIRDRRSIPTSVNSDIPTMANSHIPLCNFPPWHHDGHRSIASSSFLTNSQSMTDNGLDPENLEHQFLENPVSMFDYDNFSLISHESLDALNEIASQSIQGIDSILGVDSMNLEEVYWKVYMEDKIIKWIYLLEYIHKIVSISLKQIHEQHGNALSGLTLEGLSEASSKPIKRLLRFASTVSKVNGSPEKLFHMLQMHKALTEASPMIQEAFLGEPKEFLTKELSQILDTLEDSAREILGKLKAQIQSYDSPNAPGGSVHLVTTYLMRYITLLAHNTSSLNAILAHYHSDHLLSAEGMNLPGRLISELISDLCFMLDKQSKLYKPEGLQYLFLMNNEHFMLQQIEQADTKLLLGTEWIDKYHHSISQYKVKYKDATWATVTSCLDKKTSSSLNFIQPSHFKEFISSFETEFRLQMHWKVPDPKLRVELRQTVCDYVLLAYCVFMEKHPNLDKSWGHSLEDIRNKLSDLFEG</sequence>
<comment type="similarity">
    <text evidence="1 3">Belongs to the EXO70 family.</text>
</comment>
<protein>
    <recommendedName>
        <fullName evidence="3">Exocyst subunit Exo70 family protein</fullName>
    </recommendedName>
</protein>
<dbReference type="InterPro" id="IPR014729">
    <property type="entry name" value="Rossmann-like_a/b/a_fold"/>
</dbReference>
<dbReference type="AlphaFoldDB" id="A0A0D9WWS7"/>
<dbReference type="STRING" id="77586.A0A0D9WWS7"/>
<comment type="function">
    <text evidence="3">Component of the exocyst complex.</text>
</comment>
<keyword evidence="3" id="KW-0653">Protein transport</keyword>
<dbReference type="GO" id="GO:0000145">
    <property type="term" value="C:exocyst"/>
    <property type="evidence" value="ECO:0007669"/>
    <property type="project" value="InterPro"/>
</dbReference>
<evidence type="ECO:0000256" key="4">
    <source>
        <dbReference type="SAM" id="MobiDB-lite"/>
    </source>
</evidence>
<dbReference type="Pfam" id="PF03081">
    <property type="entry name" value="Exo70_C"/>
    <property type="match status" value="1"/>
</dbReference>
<dbReference type="PANTHER" id="PTHR12542">
    <property type="entry name" value="EXOCYST COMPLEX PROTEIN EXO70"/>
    <property type="match status" value="1"/>
</dbReference>
<dbReference type="HOGENOM" id="CLU_394521_0_0_1"/>
<accession>A0A0D9WWS7</accession>
<name>A0A0D9WWS7_9ORYZ</name>
<keyword evidence="7" id="KW-1185">Reference proteome</keyword>
<dbReference type="PANTHER" id="PTHR12542:SF94">
    <property type="entry name" value="EXOCYST SUBUNIT EXO70 FAMILY PROTEIN"/>
    <property type="match status" value="1"/>
</dbReference>
<feature type="compositionally biased region" description="Low complexity" evidence="4">
    <location>
        <begin position="1"/>
        <end position="15"/>
    </location>
</feature>
<evidence type="ECO:0000256" key="2">
    <source>
        <dbReference type="ARBA" id="ARBA00022448"/>
    </source>
</evidence>
<dbReference type="SUPFAM" id="SSF74788">
    <property type="entry name" value="Cullin repeat-like"/>
    <property type="match status" value="1"/>
</dbReference>
<dbReference type="GO" id="GO:0005546">
    <property type="term" value="F:phosphatidylinositol-4,5-bisphosphate binding"/>
    <property type="evidence" value="ECO:0007669"/>
    <property type="project" value="InterPro"/>
</dbReference>
<dbReference type="InterPro" id="IPR004140">
    <property type="entry name" value="Exo70"/>
</dbReference>
<dbReference type="InterPro" id="IPR016159">
    <property type="entry name" value="Cullin_repeat-like_dom_sf"/>
</dbReference>
<dbReference type="GO" id="GO:0006887">
    <property type="term" value="P:exocytosis"/>
    <property type="evidence" value="ECO:0007669"/>
    <property type="project" value="UniProtKB-KW"/>
</dbReference>
<evidence type="ECO:0000256" key="3">
    <source>
        <dbReference type="RuleBase" id="RU365026"/>
    </source>
</evidence>
<organism evidence="6 7">
    <name type="scientific">Leersia perrieri</name>
    <dbReference type="NCBI Taxonomy" id="77586"/>
    <lineage>
        <taxon>Eukaryota</taxon>
        <taxon>Viridiplantae</taxon>
        <taxon>Streptophyta</taxon>
        <taxon>Embryophyta</taxon>
        <taxon>Tracheophyta</taxon>
        <taxon>Spermatophyta</taxon>
        <taxon>Magnoliopsida</taxon>
        <taxon>Liliopsida</taxon>
        <taxon>Poales</taxon>
        <taxon>Poaceae</taxon>
        <taxon>BOP clade</taxon>
        <taxon>Oryzoideae</taxon>
        <taxon>Oryzeae</taxon>
        <taxon>Oryzinae</taxon>
        <taxon>Leersia</taxon>
    </lineage>
</organism>
<evidence type="ECO:0000259" key="5">
    <source>
        <dbReference type="Pfam" id="PF03081"/>
    </source>
</evidence>
<evidence type="ECO:0000313" key="7">
    <source>
        <dbReference type="Proteomes" id="UP000032180"/>
    </source>
</evidence>
<dbReference type="Gene3D" id="3.40.50.620">
    <property type="entry name" value="HUPs"/>
    <property type="match status" value="1"/>
</dbReference>
<feature type="domain" description="Exocyst complex subunit Exo70 C-terminal" evidence="5">
    <location>
        <begin position="344"/>
        <end position="649"/>
    </location>
</feature>
<reference evidence="6 7" key="1">
    <citation type="submission" date="2012-08" db="EMBL/GenBank/DDBJ databases">
        <title>Oryza genome evolution.</title>
        <authorList>
            <person name="Wing R.A."/>
        </authorList>
    </citation>
    <scope>NUCLEOTIDE SEQUENCE</scope>
</reference>
<dbReference type="GO" id="GO:0015031">
    <property type="term" value="P:protein transport"/>
    <property type="evidence" value="ECO:0007669"/>
    <property type="project" value="UniProtKB-KW"/>
</dbReference>
<proteinExistence type="inferred from homology"/>
<keyword evidence="2 3" id="KW-0813">Transport</keyword>
<keyword evidence="3" id="KW-0268">Exocytosis</keyword>
<reference evidence="6" key="3">
    <citation type="submission" date="2015-04" db="UniProtKB">
        <authorList>
            <consortium name="EnsemblPlants"/>
        </authorList>
    </citation>
    <scope>IDENTIFICATION</scope>
</reference>
<dbReference type="Gramene" id="LPERR07G06150.1">
    <property type="protein sequence ID" value="LPERR07G06150.1"/>
    <property type="gene ID" value="LPERR07G06150"/>
</dbReference>
<dbReference type="InterPro" id="IPR046364">
    <property type="entry name" value="Exo70_C"/>
</dbReference>
<dbReference type="Proteomes" id="UP000032180">
    <property type="component" value="Chromosome 7"/>
</dbReference>
<evidence type="ECO:0000256" key="1">
    <source>
        <dbReference type="ARBA" id="ARBA00006756"/>
    </source>
</evidence>
<dbReference type="Gene3D" id="1.20.1280.170">
    <property type="entry name" value="Exocyst complex component Exo70"/>
    <property type="match status" value="1"/>
</dbReference>